<keyword evidence="1" id="KW-0812">Transmembrane</keyword>
<proteinExistence type="predicted"/>
<reference evidence="2 3" key="1">
    <citation type="submission" date="2022-05" db="EMBL/GenBank/DDBJ databases">
        <authorList>
            <consortium name="Genoscope - CEA"/>
            <person name="William W."/>
        </authorList>
    </citation>
    <scope>NUCLEOTIDE SEQUENCE [LARGE SCALE GENOMIC DNA]</scope>
</reference>
<dbReference type="Proteomes" id="UP001159428">
    <property type="component" value="Unassembled WGS sequence"/>
</dbReference>
<dbReference type="AlphaFoldDB" id="A0AAU9XIM5"/>
<dbReference type="EMBL" id="CALNXJ010000045">
    <property type="protein sequence ID" value="CAH3148801.1"/>
    <property type="molecule type" value="Genomic_DNA"/>
</dbReference>
<keyword evidence="1" id="KW-0472">Membrane</keyword>
<protein>
    <submittedName>
        <fullName evidence="2">Uncharacterized protein</fullName>
    </submittedName>
</protein>
<accession>A0AAU9XIM5</accession>
<comment type="caution">
    <text evidence="2">The sequence shown here is derived from an EMBL/GenBank/DDBJ whole genome shotgun (WGS) entry which is preliminary data.</text>
</comment>
<evidence type="ECO:0000313" key="2">
    <source>
        <dbReference type="EMBL" id="CAH3148801.1"/>
    </source>
</evidence>
<name>A0AAU9XIM5_9CNID</name>
<organism evidence="2 3">
    <name type="scientific">Pocillopora meandrina</name>
    <dbReference type="NCBI Taxonomy" id="46732"/>
    <lineage>
        <taxon>Eukaryota</taxon>
        <taxon>Metazoa</taxon>
        <taxon>Cnidaria</taxon>
        <taxon>Anthozoa</taxon>
        <taxon>Hexacorallia</taxon>
        <taxon>Scleractinia</taxon>
        <taxon>Astrocoeniina</taxon>
        <taxon>Pocilloporidae</taxon>
        <taxon>Pocillopora</taxon>
    </lineage>
</organism>
<evidence type="ECO:0000313" key="3">
    <source>
        <dbReference type="Proteomes" id="UP001159428"/>
    </source>
</evidence>
<sequence>MAVGRGFTWLQSPLKFSTFLLLMVPVFFLNRDGSSMNQLPAVFVGVQYAYLGFKPSSIERTTRANIHGQYHLPSCFPYALTIPVISNFLTCQIVLSGDVEANLGPKETNVHQESKK</sequence>
<feature type="transmembrane region" description="Helical" evidence="1">
    <location>
        <begin position="12"/>
        <end position="29"/>
    </location>
</feature>
<keyword evidence="3" id="KW-1185">Reference proteome</keyword>
<keyword evidence="1" id="KW-1133">Transmembrane helix</keyword>
<gene>
    <name evidence="2" type="ORF">PMEA_00024124</name>
</gene>
<evidence type="ECO:0000256" key="1">
    <source>
        <dbReference type="SAM" id="Phobius"/>
    </source>
</evidence>